<protein>
    <submittedName>
        <fullName evidence="1">SEC-C domain-containing protein</fullName>
    </submittedName>
</protein>
<reference evidence="1" key="1">
    <citation type="submission" date="2022-09" db="EMBL/GenBank/DDBJ databases">
        <title>Interaction between co-microsymbionts with complementary sets of symbiotic genes in legume-rhizobium systems.</title>
        <authorList>
            <person name="Safronova V."/>
            <person name="Sazanova A."/>
            <person name="Afonin A."/>
            <person name="Chirak E."/>
        </authorList>
    </citation>
    <scope>NUCLEOTIDE SEQUENCE</scope>
    <source>
        <strain evidence="1">A18/3m</strain>
    </source>
</reference>
<keyword evidence="2" id="KW-1185">Reference proteome</keyword>
<gene>
    <name evidence="1" type="ORF">N8E88_29020</name>
</gene>
<dbReference type="EMBL" id="CP104973">
    <property type="protein sequence ID" value="UXN60487.1"/>
    <property type="molecule type" value="Genomic_DNA"/>
</dbReference>
<organism evidence="1 2">
    <name type="scientific">Phyllobacterium zundukense</name>
    <dbReference type="NCBI Taxonomy" id="1867719"/>
    <lineage>
        <taxon>Bacteria</taxon>
        <taxon>Pseudomonadati</taxon>
        <taxon>Pseudomonadota</taxon>
        <taxon>Alphaproteobacteria</taxon>
        <taxon>Hyphomicrobiales</taxon>
        <taxon>Phyllobacteriaceae</taxon>
        <taxon>Phyllobacterium</taxon>
    </lineage>
</organism>
<accession>A0ACD4D3J5</accession>
<name>A0ACD4D3J5_9HYPH</name>
<proteinExistence type="predicted"/>
<sequence>MKPGEPRSTRIARSAPCPCGSGKKYKHCHGQIRKPELPEDMKEQIARMLRQREAQEIVRKRQQGHGKRIISAEFQGQRVVAVGNRIVFSPKWTFFTDFLLSYLPEVMGRDWGAQAKKHGLKHPLFGWMDKFTAHSKQHDTSKGAPAVGFVTGIFQFAYALYLMEHHDQLPKSLIGRLRQPDHFQPAVYETVVAAAFALAGAKIEDAQAKSDKAPEFWATMKSGRKYAVEAKRKNSWKNAYDLNSDVFRSELRSWLRNKVHAASEKKLSNAVYWFELSIGTNFSEADLPPLYALIQQYVREAELMTVGKQSKEKPVPTYVFVTNHPYFANDDVKEVKRLIFLDGYRMDDFRSEDLVSLEEAMERRDKHKDMIWVYQCFMEVETVPSTFDGTPPGLSGVSESLQIGKKLDYNLPDGTPAQGTIYDIVAFGDSATVAIKDEITKASHIVRVPLSSEEAKAAAIYGNAAFGKPEGPTRNYGGDILGLYDRFLEIYADYPRESLLLQIRGHPDYKTFVKLDDDALRIRVAREITKSATAQHNPTCE</sequence>
<evidence type="ECO:0000313" key="2">
    <source>
        <dbReference type="Proteomes" id="UP001061991"/>
    </source>
</evidence>
<evidence type="ECO:0000313" key="1">
    <source>
        <dbReference type="EMBL" id="UXN60487.1"/>
    </source>
</evidence>
<dbReference type="Proteomes" id="UP001061991">
    <property type="component" value="Chromosome"/>
</dbReference>